<feature type="transmembrane region" description="Helical" evidence="9">
    <location>
        <begin position="335"/>
        <end position="368"/>
    </location>
</feature>
<proteinExistence type="inferred from homology"/>
<reference evidence="10" key="1">
    <citation type="submission" date="2020-10" db="EMBL/GenBank/DDBJ databases">
        <authorList>
            <person name="Gilroy R."/>
        </authorList>
    </citation>
    <scope>NUCLEOTIDE SEQUENCE</scope>
    <source>
        <strain evidence="10">6086</strain>
    </source>
</reference>
<feature type="transmembrane region" description="Helical" evidence="9">
    <location>
        <begin position="245"/>
        <end position="266"/>
    </location>
</feature>
<evidence type="ECO:0000313" key="10">
    <source>
        <dbReference type="EMBL" id="HIS78687.1"/>
    </source>
</evidence>
<keyword evidence="4" id="KW-1003">Cell membrane</keyword>
<gene>
    <name evidence="10" type="ORF">IAD03_04885</name>
</gene>
<keyword evidence="5 9" id="KW-0812">Transmembrane</keyword>
<dbReference type="InterPro" id="IPR002549">
    <property type="entry name" value="AI-2E-like"/>
</dbReference>
<feature type="compositionally biased region" description="Basic and acidic residues" evidence="8">
    <location>
        <begin position="454"/>
        <end position="464"/>
    </location>
</feature>
<dbReference type="Pfam" id="PF01594">
    <property type="entry name" value="AI-2E_transport"/>
    <property type="match status" value="1"/>
</dbReference>
<reference evidence="10" key="2">
    <citation type="journal article" date="2021" name="PeerJ">
        <title>Extensive microbial diversity within the chicken gut microbiome revealed by metagenomics and culture.</title>
        <authorList>
            <person name="Gilroy R."/>
            <person name="Ravi A."/>
            <person name="Getino M."/>
            <person name="Pursley I."/>
            <person name="Horton D.L."/>
            <person name="Alikhan N.F."/>
            <person name="Baker D."/>
            <person name="Gharbi K."/>
            <person name="Hall N."/>
            <person name="Watson M."/>
            <person name="Adriaenssens E.M."/>
            <person name="Foster-Nyarko E."/>
            <person name="Jarju S."/>
            <person name="Secka A."/>
            <person name="Antonio M."/>
            <person name="Oren A."/>
            <person name="Chaudhuri R.R."/>
            <person name="La Ragione R."/>
            <person name="Hildebrand F."/>
            <person name="Pallen M.J."/>
        </authorList>
    </citation>
    <scope>NUCLEOTIDE SEQUENCE</scope>
    <source>
        <strain evidence="10">6086</strain>
    </source>
</reference>
<protein>
    <submittedName>
        <fullName evidence="10">AI-2E family transporter</fullName>
    </submittedName>
</protein>
<evidence type="ECO:0000256" key="6">
    <source>
        <dbReference type="ARBA" id="ARBA00022989"/>
    </source>
</evidence>
<comment type="caution">
    <text evidence="10">The sequence shown here is derived from an EMBL/GenBank/DDBJ whole genome shotgun (WGS) entry which is preliminary data.</text>
</comment>
<evidence type="ECO:0000313" key="11">
    <source>
        <dbReference type="Proteomes" id="UP000824141"/>
    </source>
</evidence>
<feature type="transmembrane region" description="Helical" evidence="9">
    <location>
        <begin position="272"/>
        <end position="297"/>
    </location>
</feature>
<evidence type="ECO:0000256" key="5">
    <source>
        <dbReference type="ARBA" id="ARBA00022692"/>
    </source>
</evidence>
<accession>A0A9D1FRZ2</accession>
<dbReference type="GO" id="GO:0055085">
    <property type="term" value="P:transmembrane transport"/>
    <property type="evidence" value="ECO:0007669"/>
    <property type="project" value="TreeGrafter"/>
</dbReference>
<feature type="transmembrane region" description="Helical" evidence="9">
    <location>
        <begin position="86"/>
        <end position="107"/>
    </location>
</feature>
<name>A0A9D1FRZ2_9FIRM</name>
<sequence>MNLTKANMKKLLLLIAGGVVLNAAVQHLDLLGVFLRVALGLITPFLAGSAIAFVINVPMRQVEDRLFPPLAPGKKPGRLRRAKRPISFVVTLLLLCGLLAVIFFLILPEIGRTLQNFVDRIPVFAQQTQEWGEQLMEQYPEVVDVLSRISIDWEKLSQGFIDLAQNSMSGVLNSTLDLASSIIGGVVGSVVAIVFAAYILLQKERLGRQFRQLLYAFLPEHHADRITEVGTLSYRTFSRFLSGQCLEAVILGCMFFLTMSILRFPYALTISVLITVTALIPIFGAFIGCIVGAFLILTVDPMQALWFVILFLILQQVEGNLIYPHVVGSSVGLPSIWVLAAVTIGGSVMGIAGMLIFIPLCSVFYTLLRHSVLNRLRARKIPQEKILFPKKLSDITFVRHGKAPVVDGPPESDGADWDEETEPAGEQQTQEETEEQPDSPEAPAQETEQAGEQDETKEAGEKKP</sequence>
<feature type="compositionally biased region" description="Acidic residues" evidence="8">
    <location>
        <begin position="413"/>
        <end position="438"/>
    </location>
</feature>
<evidence type="ECO:0000256" key="9">
    <source>
        <dbReference type="SAM" id="Phobius"/>
    </source>
</evidence>
<keyword evidence="6 9" id="KW-1133">Transmembrane helix</keyword>
<evidence type="ECO:0000256" key="7">
    <source>
        <dbReference type="ARBA" id="ARBA00023136"/>
    </source>
</evidence>
<dbReference type="GO" id="GO:0005886">
    <property type="term" value="C:plasma membrane"/>
    <property type="evidence" value="ECO:0007669"/>
    <property type="project" value="UniProtKB-SubCell"/>
</dbReference>
<evidence type="ECO:0000256" key="3">
    <source>
        <dbReference type="ARBA" id="ARBA00022448"/>
    </source>
</evidence>
<dbReference type="PANTHER" id="PTHR21716">
    <property type="entry name" value="TRANSMEMBRANE PROTEIN"/>
    <property type="match status" value="1"/>
</dbReference>
<feature type="region of interest" description="Disordered" evidence="8">
    <location>
        <begin position="402"/>
        <end position="464"/>
    </location>
</feature>
<feature type="transmembrane region" description="Helical" evidence="9">
    <location>
        <begin position="178"/>
        <end position="201"/>
    </location>
</feature>
<evidence type="ECO:0000256" key="2">
    <source>
        <dbReference type="ARBA" id="ARBA00009773"/>
    </source>
</evidence>
<comment type="similarity">
    <text evidence="2">Belongs to the autoinducer-2 exporter (AI-2E) (TC 2.A.86) family.</text>
</comment>
<dbReference type="AlphaFoldDB" id="A0A9D1FRZ2"/>
<feature type="transmembrane region" description="Helical" evidence="9">
    <location>
        <begin position="33"/>
        <end position="55"/>
    </location>
</feature>
<dbReference type="EMBL" id="DVJM01000097">
    <property type="protein sequence ID" value="HIS78687.1"/>
    <property type="molecule type" value="Genomic_DNA"/>
</dbReference>
<organism evidence="10 11">
    <name type="scientific">Candidatus Caccousia stercoris</name>
    <dbReference type="NCBI Taxonomy" id="2840723"/>
    <lineage>
        <taxon>Bacteria</taxon>
        <taxon>Bacillati</taxon>
        <taxon>Bacillota</taxon>
        <taxon>Clostridia</taxon>
        <taxon>Eubacteriales</taxon>
        <taxon>Oscillospiraceae</taxon>
        <taxon>Oscillospiraceae incertae sedis</taxon>
        <taxon>Candidatus Caccousia</taxon>
    </lineage>
</organism>
<dbReference type="PANTHER" id="PTHR21716:SF53">
    <property type="entry name" value="PERMEASE PERM-RELATED"/>
    <property type="match status" value="1"/>
</dbReference>
<keyword evidence="7 9" id="KW-0472">Membrane</keyword>
<comment type="subcellular location">
    <subcellularLocation>
        <location evidence="1">Cell membrane</location>
        <topology evidence="1">Multi-pass membrane protein</topology>
    </subcellularLocation>
</comment>
<dbReference type="Proteomes" id="UP000824141">
    <property type="component" value="Unassembled WGS sequence"/>
</dbReference>
<evidence type="ECO:0000256" key="8">
    <source>
        <dbReference type="SAM" id="MobiDB-lite"/>
    </source>
</evidence>
<feature type="transmembrane region" description="Helical" evidence="9">
    <location>
        <begin position="304"/>
        <end position="323"/>
    </location>
</feature>
<evidence type="ECO:0000256" key="4">
    <source>
        <dbReference type="ARBA" id="ARBA00022475"/>
    </source>
</evidence>
<evidence type="ECO:0000256" key="1">
    <source>
        <dbReference type="ARBA" id="ARBA00004651"/>
    </source>
</evidence>
<keyword evidence="3" id="KW-0813">Transport</keyword>